<accession>A0A849KHE5</accession>
<dbReference type="Proteomes" id="UP000552954">
    <property type="component" value="Unassembled WGS sequence"/>
</dbReference>
<reference evidence="1 2" key="2">
    <citation type="submission" date="2020-06" db="EMBL/GenBank/DDBJ databases">
        <title>Ramlibacter rhizophilus sp. nov., isolated from rhizosphere soil of national flower Mugunghwa from South Korea.</title>
        <authorList>
            <person name="Zheng-Fei Y."/>
            <person name="Huan T."/>
        </authorList>
    </citation>
    <scope>NUCLEOTIDE SEQUENCE [LARGE SCALE GENOMIC DNA]</scope>
    <source>
        <strain evidence="1 2">B156</strain>
    </source>
</reference>
<keyword evidence="2" id="KW-1185">Reference proteome</keyword>
<dbReference type="EMBL" id="JABFCS010000001">
    <property type="protein sequence ID" value="NNU44295.1"/>
    <property type="molecule type" value="Genomic_DNA"/>
</dbReference>
<organism evidence="1 2">
    <name type="scientific">Ramlibacter montanisoli</name>
    <dbReference type="NCBI Taxonomy" id="2732512"/>
    <lineage>
        <taxon>Bacteria</taxon>
        <taxon>Pseudomonadati</taxon>
        <taxon>Pseudomonadota</taxon>
        <taxon>Betaproteobacteria</taxon>
        <taxon>Burkholderiales</taxon>
        <taxon>Comamonadaceae</taxon>
        <taxon>Ramlibacter</taxon>
    </lineage>
</organism>
<evidence type="ECO:0000313" key="2">
    <source>
        <dbReference type="Proteomes" id="UP000552954"/>
    </source>
</evidence>
<proteinExistence type="predicted"/>
<comment type="caution">
    <text evidence="1">The sequence shown here is derived from an EMBL/GenBank/DDBJ whole genome shotgun (WGS) entry which is preliminary data.</text>
</comment>
<gene>
    <name evidence="1" type="ORF">HK415_15705</name>
</gene>
<name>A0A849KHE5_9BURK</name>
<dbReference type="RefSeq" id="WP_171561005.1">
    <property type="nucleotide sequence ID" value="NZ_JABFCS010000001.1"/>
</dbReference>
<evidence type="ECO:0000313" key="1">
    <source>
        <dbReference type="EMBL" id="NNU44295.1"/>
    </source>
</evidence>
<reference evidence="1 2" key="1">
    <citation type="submission" date="2020-05" db="EMBL/GenBank/DDBJ databases">
        <authorList>
            <person name="Khan S.A."/>
            <person name="Jeon C.O."/>
            <person name="Chun B.H."/>
        </authorList>
    </citation>
    <scope>NUCLEOTIDE SEQUENCE [LARGE SCALE GENOMIC DNA]</scope>
    <source>
        <strain evidence="1 2">B156</strain>
    </source>
</reference>
<protein>
    <submittedName>
        <fullName evidence="1">Uncharacterized protein</fullName>
    </submittedName>
</protein>
<sequence length="102" mass="11913">MASWQQWLHSSPFEWEFRPVQAGVEAVRQQLLSVLDDCEGFECDRLRWRLHTAECAQELWLLRDAVYQVVASQHCQTQAAERINGVVPAFQRILPARVLHRV</sequence>
<dbReference type="AlphaFoldDB" id="A0A849KHE5"/>